<dbReference type="PANTHER" id="PTHR19848:SF8">
    <property type="entry name" value="F-BOX AND WD REPEAT DOMAIN CONTAINING 7"/>
    <property type="match status" value="1"/>
</dbReference>
<evidence type="ECO:0000259" key="5">
    <source>
        <dbReference type="PROSITE" id="PS50837"/>
    </source>
</evidence>
<dbReference type="Pfam" id="PF00400">
    <property type="entry name" value="WD40"/>
    <property type="match status" value="3"/>
</dbReference>
<protein>
    <submittedName>
        <fullName evidence="6">Putative vegetative incompatibility protein HET-E-1</fullName>
    </submittedName>
</protein>
<feature type="compositionally biased region" description="Low complexity" evidence="4">
    <location>
        <begin position="24"/>
        <end position="41"/>
    </location>
</feature>
<feature type="repeat" description="WD" evidence="3">
    <location>
        <begin position="1037"/>
        <end position="1078"/>
    </location>
</feature>
<dbReference type="InterPro" id="IPR020472">
    <property type="entry name" value="WD40_PAC1"/>
</dbReference>
<dbReference type="InterPro" id="IPR007111">
    <property type="entry name" value="NACHT_NTPase"/>
</dbReference>
<dbReference type="Pfam" id="PF12894">
    <property type="entry name" value="ANAPC4_WD40"/>
    <property type="match status" value="1"/>
</dbReference>
<keyword evidence="2" id="KW-0677">Repeat</keyword>
<evidence type="ECO:0000256" key="3">
    <source>
        <dbReference type="PROSITE-ProRule" id="PRU00221"/>
    </source>
</evidence>
<dbReference type="SMART" id="SM00320">
    <property type="entry name" value="WD40"/>
    <property type="match status" value="7"/>
</dbReference>
<dbReference type="STRING" id="1423351.A0A074S566"/>
<dbReference type="PROSITE" id="PS00678">
    <property type="entry name" value="WD_REPEATS_1"/>
    <property type="match status" value="4"/>
</dbReference>
<dbReference type="Pfam" id="PF24883">
    <property type="entry name" value="NPHP3_N"/>
    <property type="match status" value="1"/>
</dbReference>
<dbReference type="InterPro" id="IPR015943">
    <property type="entry name" value="WD40/YVTN_repeat-like_dom_sf"/>
</dbReference>
<dbReference type="PANTHER" id="PTHR19848">
    <property type="entry name" value="WD40 REPEAT PROTEIN"/>
    <property type="match status" value="1"/>
</dbReference>
<feature type="repeat" description="WD" evidence="3">
    <location>
        <begin position="993"/>
        <end position="1034"/>
    </location>
</feature>
<dbReference type="HOGENOM" id="CLU_000288_6_3_1"/>
<evidence type="ECO:0000256" key="2">
    <source>
        <dbReference type="ARBA" id="ARBA00022737"/>
    </source>
</evidence>
<dbReference type="Pfam" id="PF23869">
    <property type="entry name" value="Beta-prop_WDR75_1st"/>
    <property type="match status" value="1"/>
</dbReference>
<comment type="caution">
    <text evidence="6">The sequence shown here is derived from an EMBL/GenBank/DDBJ whole genome shotgun (WGS) entry which is preliminary data.</text>
</comment>
<name>A0A074S566_9AGAM</name>
<dbReference type="Gene3D" id="3.40.50.300">
    <property type="entry name" value="P-loop containing nucleotide triphosphate hydrolases"/>
    <property type="match status" value="1"/>
</dbReference>
<dbReference type="SUPFAM" id="SSF50978">
    <property type="entry name" value="WD40 repeat-like"/>
    <property type="match status" value="1"/>
</dbReference>
<evidence type="ECO:0000256" key="1">
    <source>
        <dbReference type="ARBA" id="ARBA00022574"/>
    </source>
</evidence>
<dbReference type="Gene3D" id="2.130.10.10">
    <property type="entry name" value="YVTN repeat-like/Quinoprotein amine dehydrogenase"/>
    <property type="match status" value="3"/>
</dbReference>
<reference evidence="6 7" key="1">
    <citation type="submission" date="2013-12" db="EMBL/GenBank/DDBJ databases">
        <authorList>
            <person name="Cubeta M."/>
            <person name="Pakala S."/>
            <person name="Fedorova N."/>
            <person name="Thomas E."/>
            <person name="Dean R."/>
            <person name="Jabaji S."/>
            <person name="Neate S."/>
            <person name="Toda T."/>
            <person name="Tavantzis S."/>
            <person name="Vilgalys R."/>
            <person name="Bharathan N."/>
            <person name="Pakala S."/>
            <person name="Losada L.S."/>
            <person name="Zafar N."/>
            <person name="Nierman W."/>
        </authorList>
    </citation>
    <scope>NUCLEOTIDE SEQUENCE [LARGE SCALE GENOMIC DNA]</scope>
    <source>
        <strain evidence="6 7">123E</strain>
    </source>
</reference>
<dbReference type="InterPro" id="IPR019775">
    <property type="entry name" value="WD40_repeat_CS"/>
</dbReference>
<dbReference type="InterPro" id="IPR001680">
    <property type="entry name" value="WD40_rpt"/>
</dbReference>
<accession>A0A074S566</accession>
<dbReference type="InterPro" id="IPR056884">
    <property type="entry name" value="NPHP3-like_N"/>
</dbReference>
<dbReference type="InterPro" id="IPR027417">
    <property type="entry name" value="P-loop_NTPase"/>
</dbReference>
<dbReference type="InterPro" id="IPR024977">
    <property type="entry name" value="Apc4-like_WD40_dom"/>
</dbReference>
<dbReference type="PROSITE" id="PS50837">
    <property type="entry name" value="NACHT"/>
    <property type="match status" value="1"/>
</dbReference>
<dbReference type="OrthoDB" id="538223at2759"/>
<feature type="compositionally biased region" description="Polar residues" evidence="4">
    <location>
        <begin position="1160"/>
        <end position="1173"/>
    </location>
</feature>
<dbReference type="EMBL" id="AZST01000129">
    <property type="protein sequence ID" value="KEP52018.1"/>
    <property type="molecule type" value="Genomic_DNA"/>
</dbReference>
<dbReference type="PROSITE" id="PS50294">
    <property type="entry name" value="WD_REPEATS_REGION"/>
    <property type="match status" value="6"/>
</dbReference>
<feature type="repeat" description="WD" evidence="3">
    <location>
        <begin position="907"/>
        <end position="948"/>
    </location>
</feature>
<dbReference type="CDD" id="cd00200">
    <property type="entry name" value="WD40"/>
    <property type="match status" value="1"/>
</dbReference>
<feature type="region of interest" description="Disordered" evidence="4">
    <location>
        <begin position="65"/>
        <end position="85"/>
    </location>
</feature>
<feature type="domain" description="NACHT" evidence="5">
    <location>
        <begin position="332"/>
        <end position="475"/>
    </location>
</feature>
<keyword evidence="1 3" id="KW-0853">WD repeat</keyword>
<feature type="region of interest" description="Disordered" evidence="4">
    <location>
        <begin position="21"/>
        <end position="49"/>
    </location>
</feature>
<evidence type="ECO:0000313" key="6">
    <source>
        <dbReference type="EMBL" id="KEP52018.1"/>
    </source>
</evidence>
<evidence type="ECO:0000313" key="7">
    <source>
        <dbReference type="Proteomes" id="UP000027456"/>
    </source>
</evidence>
<evidence type="ECO:0000256" key="4">
    <source>
        <dbReference type="SAM" id="MobiDB-lite"/>
    </source>
</evidence>
<organism evidence="6 7">
    <name type="scientific">Rhizoctonia solani 123E</name>
    <dbReference type="NCBI Taxonomy" id="1423351"/>
    <lineage>
        <taxon>Eukaryota</taxon>
        <taxon>Fungi</taxon>
        <taxon>Dikarya</taxon>
        <taxon>Basidiomycota</taxon>
        <taxon>Agaricomycotina</taxon>
        <taxon>Agaricomycetes</taxon>
        <taxon>Cantharellales</taxon>
        <taxon>Ceratobasidiaceae</taxon>
        <taxon>Rhizoctonia</taxon>
    </lineage>
</organism>
<proteinExistence type="predicted"/>
<sequence>MSHSTKESKLNWGVRSFLKDKLGLSRSRSPTPSQLLLPPSRGASPLYVGSSEASKSASVISLAKSSIDVPSPGGGATNSPKASGDRRVRVNIVPPDIATGATVQPFGPDELATSTPVQDLPNTIAIDNDPDLERQNTLWAGLGTSLEMLKDGPSMIPSFISPIETLLSCLDGLKTIGRSRAEYEDPTKELTALSESLRHHEGGLSSVPISDAFLNLIVSIDDEARAIKAKLERRAVGNTGEVNKAEEEELIRHYRGMPSLFRLLKINASMSAKQIPNESVVHTRLDRLDPVKEATYDSGLPTEIGRQGCAKGTRIAVLTGLNEWLSDSASPSVYWIDGMAGTGKTTIAYTFCEQMRDRKFLAASFFCARESTECRDMSRIVPTIAHQVAQYSIPFRAALCDVLGRNPEAGSRNVPKQFDQLLVEPFQQIKDTMPGRMVVVIDALDECANRTEVFLDLLLRHAPHMPLKFIVTSRPQTEIYIKMSLNGQFWTAIHLHDIEQSVVQADIKLYLTQQLEFMSPSEVEIDQLVERAGMLFMYAANLVRYAQSNQDSADSRERLKALIDMTPEEQDKLVGPLYIKVVDNALNDEDLEEDEIEDIRVVLNTVLLAQEPISIETIGMLAGIENLRRVENAIHPLRDVLRYSEKTGLVSTLDSTFPKIMFSKERSKEHFCDAAKHSQLLAQGCFLGMKERLQFNICQLESSFLFDEKVDNLQSRIKDRISPSLAYACRYWANHLSLVANIDGVLMILGEFLTTQLLLWMEVLNLRRELDIGITALLKAKQRLGGISSSPELMALLDEAHAFIRDFAASQVSRSTPHIYISSLQLSPKSNILYQIYSKSVKSLLGIHETVTERRGMPAVDHQSWEIGSGVVSIAYSPDGTRVAVGCENGTISICDSRNGSVLAGPLTGHTSWVRCVVFSPDGTRLLSSSSDRTIRMWNALDGNPIPAPFEGHTHPVRSVAFSSDGNRIVSGSWDDTIRIWDAENGQSITEPLEGHEHGVNCVAFQPHSMLVASGGNDHTVRLWDMANDTLSTTKILEGHTNSIMSVAFTPDGARLVSGAVDSTICVWNVSDGTLTSRFLQDCAHHIYSIAVSPDGSCVASGSADSTIRVWNIDTGKLLAGPIVGHSRGVRAITFSPDGSRVLSGSHDGSVRTWHLPAEPNSSNSGSSFQTQMRGGVWPQGRANRTHTQPSSFNLKDLGILTHQLHISQQGSQETLPVHGQVPTMVTPFAWLLDGSDRAYLHEDSSTALDKPSSAGSGHGLAHLPEGWTWRSDGWLVNSNSQLLVWVAPLSGSCHIFDHTARNSILLSLLSRDGQFIGNRWPSGNKLLGGS</sequence>
<feature type="region of interest" description="Disordered" evidence="4">
    <location>
        <begin position="1155"/>
        <end position="1187"/>
    </location>
</feature>
<feature type="repeat" description="WD" evidence="3">
    <location>
        <begin position="1123"/>
        <end position="1156"/>
    </location>
</feature>
<feature type="repeat" description="WD" evidence="3">
    <location>
        <begin position="1080"/>
        <end position="1121"/>
    </location>
</feature>
<keyword evidence="7" id="KW-1185">Reference proteome</keyword>
<dbReference type="PROSITE" id="PS50082">
    <property type="entry name" value="WD_REPEATS_2"/>
    <property type="match status" value="6"/>
</dbReference>
<dbReference type="PRINTS" id="PR00320">
    <property type="entry name" value="GPROTEINBRPT"/>
</dbReference>
<dbReference type="SUPFAM" id="SSF52540">
    <property type="entry name" value="P-loop containing nucleoside triphosphate hydrolases"/>
    <property type="match status" value="1"/>
</dbReference>
<dbReference type="Proteomes" id="UP000027456">
    <property type="component" value="Unassembled WGS sequence"/>
</dbReference>
<dbReference type="InterPro" id="IPR036322">
    <property type="entry name" value="WD40_repeat_dom_sf"/>
</dbReference>
<gene>
    <name evidence="6" type="ORF">V565_051880</name>
</gene>
<feature type="repeat" description="WD" evidence="3">
    <location>
        <begin position="950"/>
        <end position="991"/>
    </location>
</feature>